<keyword evidence="1" id="KW-0732">Signal</keyword>
<accession>A0A9D7SZ26</accession>
<dbReference type="Pfam" id="PF07593">
    <property type="entry name" value="UnbV_ASPIC"/>
    <property type="match status" value="1"/>
</dbReference>
<dbReference type="SUPFAM" id="SSF69318">
    <property type="entry name" value="Integrin alpha N-terminal domain"/>
    <property type="match status" value="1"/>
</dbReference>
<organism evidence="3 4">
    <name type="scientific">Candidatus Opimibacter skivensis</name>
    <dbReference type="NCBI Taxonomy" id="2982028"/>
    <lineage>
        <taxon>Bacteria</taxon>
        <taxon>Pseudomonadati</taxon>
        <taxon>Bacteroidota</taxon>
        <taxon>Saprospiria</taxon>
        <taxon>Saprospirales</taxon>
        <taxon>Saprospiraceae</taxon>
        <taxon>Candidatus Opimibacter</taxon>
    </lineage>
</organism>
<dbReference type="PANTHER" id="PTHR16026">
    <property type="entry name" value="CARTILAGE ACIDIC PROTEIN 1"/>
    <property type="match status" value="1"/>
</dbReference>
<comment type="caution">
    <text evidence="3">The sequence shown here is derived from an EMBL/GenBank/DDBJ whole genome shotgun (WGS) entry which is preliminary data.</text>
</comment>
<dbReference type="NCBIfam" id="TIGR04183">
    <property type="entry name" value="Por_Secre_tail"/>
    <property type="match status" value="1"/>
</dbReference>
<dbReference type="InterPro" id="IPR011519">
    <property type="entry name" value="UnbV_ASPIC"/>
</dbReference>
<gene>
    <name evidence="3" type="ORF">IPP15_21485</name>
</gene>
<protein>
    <submittedName>
        <fullName evidence="3">VCBS repeat-containing protein</fullName>
    </submittedName>
</protein>
<name>A0A9D7SZ26_9BACT</name>
<dbReference type="EMBL" id="JADKGY010000032">
    <property type="protein sequence ID" value="MBK9984901.1"/>
    <property type="molecule type" value="Genomic_DNA"/>
</dbReference>
<evidence type="ECO:0000259" key="2">
    <source>
        <dbReference type="Pfam" id="PF07593"/>
    </source>
</evidence>
<dbReference type="Gene3D" id="2.130.10.130">
    <property type="entry name" value="Integrin alpha, N-terminal"/>
    <property type="match status" value="1"/>
</dbReference>
<proteinExistence type="predicted"/>
<feature type="domain" description="ASPIC/UnbV" evidence="2">
    <location>
        <begin position="355"/>
        <end position="421"/>
    </location>
</feature>
<dbReference type="InterPro" id="IPR027039">
    <property type="entry name" value="Crtac1"/>
</dbReference>
<dbReference type="PANTHER" id="PTHR16026:SF0">
    <property type="entry name" value="CARTILAGE ACIDIC PROTEIN 1"/>
    <property type="match status" value="1"/>
</dbReference>
<sequence>MLQYILGTMGQAKCGVDMNGDFLDDITRIGPDGIYFDFQKPDGSFLHRFVPHAIEVLPVWSICSGDLDQDGYNDLVFGGVSRVSFLKSRDNVTSFEESIMPDFIYSQRTTLSDIDNDGDLDAFICRDDGMSQAFRNDGVGNMTKDQTLINTANLPGNYSAIWTDYNNDGHTDLYISKCLANGLPGNPARTNLLYRNNGDGTFTETGAQAGLDDNAQSWSTVFEDFDNDGDFDAFIVNHDQGNRLMKNNGDGTFTNVISDSGIDELDLSSFENTSGDFNNDGFIDIFSELHNELYLGNGDLTFTGQTLPFTPGAIGDFNNDGFLDVTYRSQLWINKGNENHWIKLNLFGLESNLNGIGARVEIYGTWGVQIRELRAGQSFSPMNTLSLHFGLGLADVIDKLVVKWPGGTVTEMFNLTTDTTYLIPEAPCFRSPEPATISGKAALCPGDSVKLIAPAGYSFYEWTGGMTQSSIWINKPGIYQVVYVDTSGCAGISLPAEITLADAILPEITILNGDEKNCEGTEVLLSSSSGLSSYWSNGVQDTGIISVTSPGIYTVSRDSICGQGQLVSGALSIAFYTAPPPQADAFIITSGDSVLLESSGEHCAWYDAPVGGNLLSDECNFQTPPFFSDTVFYVENQYLFPGEIQSGGKPDSMGFGGLITANKSMHFTAIQPFILLSTTMYIPDQANEGIRTIQLTSGNEILAEKSVFLLKGKNEVTLDFRIPIGSYALQCDQHDQFLNIGALDYPYPLGDAGQLDSSSTGLNFYPYFYNWTIQKEDINCTSIRTAVHIDVTGLSNAPLHSGFTIFPVPSSHSLHILFDELLNTIPEVIIRDFLGRPLIIRRTIPQNDYMTLDISALPPGIYHMHVLINGTSASRLFMIQR</sequence>
<dbReference type="Proteomes" id="UP000808337">
    <property type="component" value="Unassembled WGS sequence"/>
</dbReference>
<evidence type="ECO:0000313" key="3">
    <source>
        <dbReference type="EMBL" id="MBK9984901.1"/>
    </source>
</evidence>
<dbReference type="InterPro" id="IPR026444">
    <property type="entry name" value="Secre_tail"/>
</dbReference>
<evidence type="ECO:0000256" key="1">
    <source>
        <dbReference type="ARBA" id="ARBA00022729"/>
    </source>
</evidence>
<dbReference type="AlphaFoldDB" id="A0A9D7SZ26"/>
<dbReference type="InterPro" id="IPR013517">
    <property type="entry name" value="FG-GAP"/>
</dbReference>
<dbReference type="Pfam" id="PF13517">
    <property type="entry name" value="FG-GAP_3"/>
    <property type="match status" value="2"/>
</dbReference>
<dbReference type="InterPro" id="IPR028994">
    <property type="entry name" value="Integrin_alpha_N"/>
</dbReference>
<evidence type="ECO:0000313" key="4">
    <source>
        <dbReference type="Proteomes" id="UP000808337"/>
    </source>
</evidence>
<reference evidence="3 4" key="1">
    <citation type="submission" date="2020-10" db="EMBL/GenBank/DDBJ databases">
        <title>Connecting structure to function with the recovery of over 1000 high-quality activated sludge metagenome-assembled genomes encoding full-length rRNA genes using long-read sequencing.</title>
        <authorList>
            <person name="Singleton C.M."/>
            <person name="Petriglieri F."/>
            <person name="Kristensen J.M."/>
            <person name="Kirkegaard R.H."/>
            <person name="Michaelsen T.Y."/>
            <person name="Andersen M.H."/>
            <person name="Karst S.M."/>
            <person name="Dueholm M.S."/>
            <person name="Nielsen P.H."/>
            <person name="Albertsen M."/>
        </authorList>
    </citation>
    <scope>NUCLEOTIDE SEQUENCE [LARGE SCALE GENOMIC DNA]</scope>
    <source>
        <strain evidence="3">Ribe_18-Q3-R11-54_MAXAC.273</strain>
    </source>
</reference>